<dbReference type="AlphaFoldDB" id="A0AAW2BL76"/>
<protein>
    <submittedName>
        <fullName evidence="2">Uncharacterized protein</fullName>
    </submittedName>
</protein>
<accession>A0AAW2BL76</accession>
<organism evidence="2 3">
    <name type="scientific">Lithocarpus litseifolius</name>
    <dbReference type="NCBI Taxonomy" id="425828"/>
    <lineage>
        <taxon>Eukaryota</taxon>
        <taxon>Viridiplantae</taxon>
        <taxon>Streptophyta</taxon>
        <taxon>Embryophyta</taxon>
        <taxon>Tracheophyta</taxon>
        <taxon>Spermatophyta</taxon>
        <taxon>Magnoliopsida</taxon>
        <taxon>eudicotyledons</taxon>
        <taxon>Gunneridae</taxon>
        <taxon>Pentapetalae</taxon>
        <taxon>rosids</taxon>
        <taxon>fabids</taxon>
        <taxon>Fagales</taxon>
        <taxon>Fagaceae</taxon>
        <taxon>Lithocarpus</taxon>
    </lineage>
</organism>
<dbReference type="EMBL" id="JAZDWU010000011">
    <property type="protein sequence ID" value="KAK9986118.1"/>
    <property type="molecule type" value="Genomic_DNA"/>
</dbReference>
<evidence type="ECO:0000313" key="3">
    <source>
        <dbReference type="Proteomes" id="UP001459277"/>
    </source>
</evidence>
<feature type="transmembrane region" description="Helical" evidence="1">
    <location>
        <begin position="278"/>
        <end position="298"/>
    </location>
</feature>
<dbReference type="Proteomes" id="UP001459277">
    <property type="component" value="Unassembled WGS sequence"/>
</dbReference>
<name>A0AAW2BL76_9ROSI</name>
<keyword evidence="1" id="KW-0472">Membrane</keyword>
<evidence type="ECO:0000313" key="2">
    <source>
        <dbReference type="EMBL" id="KAK9986118.1"/>
    </source>
</evidence>
<gene>
    <name evidence="2" type="ORF">SO802_031069</name>
</gene>
<sequence length="308" mass="36745">MSERLQNAPMKALDYWVDCSVRQIWNAHSEHDARVNGTRLFKTLMNEIKTNADTAEKSHLQLAKDMQLDENYHRYDHEALALQREVDAKNVHLNEYEEHLNLDLQHQRQVVSQYEDWLRALRLREMVEEDGRKLFTLKREIEAGNERQREREKKKQKHFFRKYNNQSEALFREAYGREQQRVSQYKNKLRTLEDSVQACNFFKWLDNNTCPRGRATAPLVHERFTRYKAEAVAARNERDEAYVSEEETQELLRIAKRKVEKSKLALRIAEDKVYKYRLALYLSWTVLGVYFVFSTVLGGHGHTQLRLP</sequence>
<keyword evidence="1" id="KW-1133">Transmembrane helix</keyword>
<proteinExistence type="predicted"/>
<keyword evidence="1" id="KW-0812">Transmembrane</keyword>
<comment type="caution">
    <text evidence="2">The sequence shown here is derived from an EMBL/GenBank/DDBJ whole genome shotgun (WGS) entry which is preliminary data.</text>
</comment>
<keyword evidence="3" id="KW-1185">Reference proteome</keyword>
<reference evidence="2 3" key="1">
    <citation type="submission" date="2024-01" db="EMBL/GenBank/DDBJ databases">
        <title>A telomere-to-telomere, gap-free genome of sweet tea (Lithocarpus litseifolius).</title>
        <authorList>
            <person name="Zhou J."/>
        </authorList>
    </citation>
    <scope>NUCLEOTIDE SEQUENCE [LARGE SCALE GENOMIC DNA]</scope>
    <source>
        <strain evidence="2">Zhou-2022a</strain>
        <tissue evidence="2">Leaf</tissue>
    </source>
</reference>
<evidence type="ECO:0000256" key="1">
    <source>
        <dbReference type="SAM" id="Phobius"/>
    </source>
</evidence>